<reference evidence="1" key="1">
    <citation type="journal article" date="2025" name="Int. J. Syst. Evol. Microbiol.">
        <title>Inconstantimicrobium mannanitabidum sp. nov., a novel member of the family Clostridiaceae isolated from anoxic soil under the treatment of reductive soil disinfestation.</title>
        <authorList>
            <person name="Ueki A."/>
            <person name="Tonouchi A."/>
            <person name="Honma S."/>
            <person name="Kaku N."/>
            <person name="Ueki K."/>
        </authorList>
    </citation>
    <scope>NUCLEOTIDE SEQUENCE</scope>
    <source>
        <strain evidence="1">TW13</strain>
    </source>
</reference>
<name>A0ACB5RE54_9CLOT</name>
<proteinExistence type="predicted"/>
<protein>
    <submittedName>
        <fullName evidence="1">ABC transporter ATP-binding protein</fullName>
    </submittedName>
</protein>
<comment type="caution">
    <text evidence="1">The sequence shown here is derived from an EMBL/GenBank/DDBJ whole genome shotgun (WGS) entry which is preliminary data.</text>
</comment>
<keyword evidence="1" id="KW-0067">ATP-binding</keyword>
<evidence type="ECO:0000313" key="1">
    <source>
        <dbReference type="EMBL" id="GKX67039.1"/>
    </source>
</evidence>
<gene>
    <name evidence="1" type="ORF">rsdtw13_22970</name>
</gene>
<dbReference type="EMBL" id="BROD01000001">
    <property type="protein sequence ID" value="GKX67039.1"/>
    <property type="molecule type" value="Genomic_DNA"/>
</dbReference>
<organism evidence="1 2">
    <name type="scientific">Inconstantimicrobium mannanitabidum</name>
    <dbReference type="NCBI Taxonomy" id="1604901"/>
    <lineage>
        <taxon>Bacteria</taxon>
        <taxon>Bacillati</taxon>
        <taxon>Bacillota</taxon>
        <taxon>Clostridia</taxon>
        <taxon>Eubacteriales</taxon>
        <taxon>Clostridiaceae</taxon>
        <taxon>Inconstantimicrobium</taxon>
    </lineage>
</organism>
<sequence>MEQLEVKDLTKRYVAYGNVTNALNSVSLNVKEGEMVAIMGPSGSGKTTMLNILGCLDNPTLGEYKLQGKSVETMNAKELAKIRNQSIGFVFQQFALIAEYSIYENLELPLLYWNLHNKKHKYSKSEMRSKIFNILEALGIKEHYTKYPSQLSGGQQQRVAIARALLVEPDIIIADEPTGALDQKTGAEVMKLLVDVNKKGKTVIIVTHDEKIAAYCNRRIDIMDGKIQSDKVLVNS</sequence>
<dbReference type="Proteomes" id="UP001058074">
    <property type="component" value="Unassembled WGS sequence"/>
</dbReference>
<keyword evidence="2" id="KW-1185">Reference proteome</keyword>
<evidence type="ECO:0000313" key="2">
    <source>
        <dbReference type="Proteomes" id="UP001058074"/>
    </source>
</evidence>
<keyword evidence="1" id="KW-0547">Nucleotide-binding</keyword>
<accession>A0ACB5RE54</accession>